<evidence type="ECO:0000256" key="1">
    <source>
        <dbReference type="SAM" id="Coils"/>
    </source>
</evidence>
<dbReference type="HOGENOM" id="CLU_2583551_0_0_9"/>
<protein>
    <submittedName>
        <fullName evidence="2">Uncharacterized protein</fullName>
    </submittedName>
</protein>
<dbReference type="AlphaFoldDB" id="R4KEY8"/>
<sequence>MIKTIIIDLAGLFMIASCIYDMHVNHKADKFNEEMRETNKELERQVKQMNTPKISIQLDSKEIVKTINKSMEAEQRKAGL</sequence>
<gene>
    <name evidence="2" type="ORF">Clopa_3379</name>
</gene>
<organism evidence="2 3">
    <name type="scientific">Clostridium pasteurianum BC1</name>
    <dbReference type="NCBI Taxonomy" id="86416"/>
    <lineage>
        <taxon>Bacteria</taxon>
        <taxon>Bacillati</taxon>
        <taxon>Bacillota</taxon>
        <taxon>Clostridia</taxon>
        <taxon>Eubacteriales</taxon>
        <taxon>Clostridiaceae</taxon>
        <taxon>Clostridium</taxon>
    </lineage>
</organism>
<name>R4KEY8_CLOPA</name>
<dbReference type="KEGG" id="cpas:Clopa_3379"/>
<dbReference type="PATRIC" id="fig|86416.3.peg.3373"/>
<keyword evidence="1" id="KW-0175">Coiled coil</keyword>
<dbReference type="STRING" id="86416.Clopa_3379"/>
<dbReference type="Proteomes" id="UP000013523">
    <property type="component" value="Chromosome"/>
</dbReference>
<proteinExistence type="predicted"/>
<evidence type="ECO:0000313" key="2">
    <source>
        <dbReference type="EMBL" id="AGK98175.1"/>
    </source>
</evidence>
<accession>R4KEY8</accession>
<reference evidence="2 3" key="1">
    <citation type="submission" date="2012-01" db="EMBL/GenBank/DDBJ databases">
        <title>Complete sequence of chromosome of Clostridium pasteurianum BC1.</title>
        <authorList>
            <consortium name="US DOE Joint Genome Institute"/>
            <person name="Lucas S."/>
            <person name="Han J."/>
            <person name="Lapidus A."/>
            <person name="Cheng J.-F."/>
            <person name="Goodwin L."/>
            <person name="Pitluck S."/>
            <person name="Peters L."/>
            <person name="Mikhailova N."/>
            <person name="Teshima H."/>
            <person name="Detter J.C."/>
            <person name="Han C."/>
            <person name="Tapia R."/>
            <person name="Land M."/>
            <person name="Hauser L."/>
            <person name="Kyrpides N."/>
            <person name="Ivanova N."/>
            <person name="Pagani I."/>
            <person name="Dunn J."/>
            <person name="Taghavi S."/>
            <person name="Francis A."/>
            <person name="van der Lelie D."/>
            <person name="Woyke T."/>
        </authorList>
    </citation>
    <scope>NUCLEOTIDE SEQUENCE [LARGE SCALE GENOMIC DNA]</scope>
    <source>
        <strain evidence="2 3">BC1</strain>
    </source>
</reference>
<dbReference type="EMBL" id="CP003261">
    <property type="protein sequence ID" value="AGK98175.1"/>
    <property type="molecule type" value="Genomic_DNA"/>
</dbReference>
<feature type="coiled-coil region" evidence="1">
    <location>
        <begin position="25"/>
        <end position="52"/>
    </location>
</feature>
<evidence type="ECO:0000313" key="3">
    <source>
        <dbReference type="Proteomes" id="UP000013523"/>
    </source>
</evidence>
<keyword evidence="3" id="KW-1185">Reference proteome</keyword>
<dbReference type="RefSeq" id="WP_015616460.1">
    <property type="nucleotide sequence ID" value="NC_021182.1"/>
</dbReference>